<dbReference type="RefSeq" id="XP_041195116.1">
    <property type="nucleotide sequence ID" value="XM_041332650.1"/>
</dbReference>
<comment type="caution">
    <text evidence="1">The sequence shown here is derived from an EMBL/GenBank/DDBJ whole genome shotgun (WGS) entry which is preliminary data.</text>
</comment>
<dbReference type="Proteomes" id="UP000807769">
    <property type="component" value="Unassembled WGS sequence"/>
</dbReference>
<dbReference type="AlphaFoldDB" id="A0A9P7JFQ2"/>
<sequence>MDRIRPRQLVFLLLLLISPLPLLLSLLSPLPSQLLSPLLSQLLSLLLQQMPLLYSTPVSVNFLSAPAGPDEGEVFDLNNVSGDEEEPENLAAPTAMVPVGSNLSPLQTITSTVCTDPLATGNLKQPKGPTDINHFYWIDPDMKSKTCIPCKSWYMQAQHPAQLPVHMLSLTTLNFIWKQPSIFAGAYR</sequence>
<gene>
    <name evidence="1" type="ORF">BJ212DRAFT_1298051</name>
</gene>
<accession>A0A9P7JFQ2</accession>
<dbReference type="OrthoDB" id="2685925at2759"/>
<reference evidence="1" key="1">
    <citation type="journal article" date="2020" name="New Phytol.">
        <title>Comparative genomics reveals dynamic genome evolution in host specialist ectomycorrhizal fungi.</title>
        <authorList>
            <person name="Lofgren L.A."/>
            <person name="Nguyen N.H."/>
            <person name="Vilgalys R."/>
            <person name="Ruytinx J."/>
            <person name="Liao H.L."/>
            <person name="Branco S."/>
            <person name="Kuo A."/>
            <person name="LaButti K."/>
            <person name="Lipzen A."/>
            <person name="Andreopoulos W."/>
            <person name="Pangilinan J."/>
            <person name="Riley R."/>
            <person name="Hundley H."/>
            <person name="Na H."/>
            <person name="Barry K."/>
            <person name="Grigoriev I.V."/>
            <person name="Stajich J.E."/>
            <person name="Kennedy P.G."/>
        </authorList>
    </citation>
    <scope>NUCLEOTIDE SEQUENCE</scope>
    <source>
        <strain evidence="1">MN1</strain>
    </source>
</reference>
<name>A0A9P7JFQ2_9AGAM</name>
<organism evidence="1 2">
    <name type="scientific">Suillus subaureus</name>
    <dbReference type="NCBI Taxonomy" id="48587"/>
    <lineage>
        <taxon>Eukaryota</taxon>
        <taxon>Fungi</taxon>
        <taxon>Dikarya</taxon>
        <taxon>Basidiomycota</taxon>
        <taxon>Agaricomycotina</taxon>
        <taxon>Agaricomycetes</taxon>
        <taxon>Agaricomycetidae</taxon>
        <taxon>Boletales</taxon>
        <taxon>Suillineae</taxon>
        <taxon>Suillaceae</taxon>
        <taxon>Suillus</taxon>
    </lineage>
</organism>
<dbReference type="EMBL" id="JABBWG010000009">
    <property type="protein sequence ID" value="KAG1819581.1"/>
    <property type="molecule type" value="Genomic_DNA"/>
</dbReference>
<dbReference type="GeneID" id="64626667"/>
<evidence type="ECO:0000313" key="1">
    <source>
        <dbReference type="EMBL" id="KAG1819581.1"/>
    </source>
</evidence>
<keyword evidence="2" id="KW-1185">Reference proteome</keyword>
<protein>
    <submittedName>
        <fullName evidence="1">Uncharacterized protein</fullName>
    </submittedName>
</protein>
<proteinExistence type="predicted"/>
<evidence type="ECO:0000313" key="2">
    <source>
        <dbReference type="Proteomes" id="UP000807769"/>
    </source>
</evidence>